<gene>
    <name evidence="1" type="ORF">D9757_011812</name>
</gene>
<keyword evidence="2" id="KW-1185">Reference proteome</keyword>
<evidence type="ECO:0000313" key="2">
    <source>
        <dbReference type="Proteomes" id="UP000518752"/>
    </source>
</evidence>
<dbReference type="EMBL" id="JAACJN010000184">
    <property type="protein sequence ID" value="KAF5364549.1"/>
    <property type="molecule type" value="Genomic_DNA"/>
</dbReference>
<evidence type="ECO:0008006" key="3">
    <source>
        <dbReference type="Google" id="ProtNLM"/>
    </source>
</evidence>
<dbReference type="AlphaFoldDB" id="A0A8H5GGD0"/>
<organism evidence="1 2">
    <name type="scientific">Collybiopsis confluens</name>
    <dbReference type="NCBI Taxonomy" id="2823264"/>
    <lineage>
        <taxon>Eukaryota</taxon>
        <taxon>Fungi</taxon>
        <taxon>Dikarya</taxon>
        <taxon>Basidiomycota</taxon>
        <taxon>Agaricomycotina</taxon>
        <taxon>Agaricomycetes</taxon>
        <taxon>Agaricomycetidae</taxon>
        <taxon>Agaricales</taxon>
        <taxon>Marasmiineae</taxon>
        <taxon>Omphalotaceae</taxon>
        <taxon>Collybiopsis</taxon>
    </lineage>
</organism>
<dbReference type="Gene3D" id="1.20.1280.50">
    <property type="match status" value="1"/>
</dbReference>
<reference evidence="1 2" key="1">
    <citation type="journal article" date="2020" name="ISME J.">
        <title>Uncovering the hidden diversity of litter-decomposition mechanisms in mushroom-forming fungi.</title>
        <authorList>
            <person name="Floudas D."/>
            <person name="Bentzer J."/>
            <person name="Ahren D."/>
            <person name="Johansson T."/>
            <person name="Persson P."/>
            <person name="Tunlid A."/>
        </authorList>
    </citation>
    <scope>NUCLEOTIDE SEQUENCE [LARGE SCALE GENOMIC DNA]</scope>
    <source>
        <strain evidence="1 2">CBS 406.79</strain>
    </source>
</reference>
<accession>A0A8H5GGD0</accession>
<protein>
    <recommendedName>
        <fullName evidence="3">F-box domain-containing protein</fullName>
    </recommendedName>
</protein>
<sequence length="462" mass="51691">MYAKSGNNKHVSKMTEPRCPQCGYSSVNDIPRAPLSSKRFQKLLSTNECLTGEEKCIFNDFVEDGQSRLSDLDARIALVGNLLEGLKKAKEELETALTERKKILHPMRSIPEELLLEIFKRGLGINDDPEDLFRSEWHSLDLSSAPWVYGHVSRRWRVLSMNSPVLWTRIKVSKWPARRRKDAFGRSQVSLQTSVCSPLVAYLARSRSSPVAVHLNLPAFFANRGGGEAPRSEEYTAISSILLSHAWRWRSLHLVKSDSLHPLDSTLFSIDTFPSLTNLTTEGINYGMSFSNLVAPQLRSWETIGKPSASFPVAALSAIQYYSSSEAPGSDLLQVVALLPNIRTLCVQSLKPFLHTAWSSILVPTLLIGLTKLEIKPSASASLQSFLNNISCPSLQSLCMGTCDSLLSTTIQSFEMRSRFHLKYWGFTSPLSITILSKTRGLLRQSWHILRPFKTKSSSFLN</sequence>
<proteinExistence type="predicted"/>
<dbReference type="OrthoDB" id="3365698at2759"/>
<name>A0A8H5GGD0_9AGAR</name>
<evidence type="ECO:0000313" key="1">
    <source>
        <dbReference type="EMBL" id="KAF5364549.1"/>
    </source>
</evidence>
<comment type="caution">
    <text evidence="1">The sequence shown here is derived from an EMBL/GenBank/DDBJ whole genome shotgun (WGS) entry which is preliminary data.</text>
</comment>
<dbReference type="Proteomes" id="UP000518752">
    <property type="component" value="Unassembled WGS sequence"/>
</dbReference>